<dbReference type="Proteomes" id="UP001153076">
    <property type="component" value="Unassembled WGS sequence"/>
</dbReference>
<protein>
    <submittedName>
        <fullName evidence="1">Uncharacterized protein</fullName>
    </submittedName>
</protein>
<dbReference type="EMBL" id="JAKOGI010000924">
    <property type="protein sequence ID" value="KAJ8429195.1"/>
    <property type="molecule type" value="Genomic_DNA"/>
</dbReference>
<dbReference type="AlphaFoldDB" id="A0A9Q1Q5C5"/>
<name>A0A9Q1Q5C5_9CARY</name>
<evidence type="ECO:0000313" key="2">
    <source>
        <dbReference type="Proteomes" id="UP001153076"/>
    </source>
</evidence>
<reference evidence="1" key="1">
    <citation type="submission" date="2022-04" db="EMBL/GenBank/DDBJ databases">
        <title>Carnegiea gigantea Genome sequencing and assembly v2.</title>
        <authorList>
            <person name="Copetti D."/>
            <person name="Sanderson M.J."/>
            <person name="Burquez A."/>
            <person name="Wojciechowski M.F."/>
        </authorList>
    </citation>
    <scope>NUCLEOTIDE SEQUENCE</scope>
    <source>
        <strain evidence="1">SGP5-SGP5p</strain>
        <tissue evidence="1">Aerial part</tissue>
    </source>
</reference>
<keyword evidence="2" id="KW-1185">Reference proteome</keyword>
<organism evidence="1 2">
    <name type="scientific">Carnegiea gigantea</name>
    <dbReference type="NCBI Taxonomy" id="171969"/>
    <lineage>
        <taxon>Eukaryota</taxon>
        <taxon>Viridiplantae</taxon>
        <taxon>Streptophyta</taxon>
        <taxon>Embryophyta</taxon>
        <taxon>Tracheophyta</taxon>
        <taxon>Spermatophyta</taxon>
        <taxon>Magnoliopsida</taxon>
        <taxon>eudicotyledons</taxon>
        <taxon>Gunneridae</taxon>
        <taxon>Pentapetalae</taxon>
        <taxon>Caryophyllales</taxon>
        <taxon>Cactineae</taxon>
        <taxon>Cactaceae</taxon>
        <taxon>Cactoideae</taxon>
        <taxon>Echinocereeae</taxon>
        <taxon>Carnegiea</taxon>
    </lineage>
</organism>
<sequence>MKAKNRRKGKQGEYAPPTSATITSSSVILIGFGVPEMAKSHDLASSSLVAESAAKKFPSCARALARVSSTVCETAWTISRVPTTPSGWGESRSLISVVLSLQTLVPSRNAYYGLLVVWYQRGCLRWGGRVSFMTQRIQHTKTRRMKLIPSWPPYSLGEPFPPRGDA</sequence>
<evidence type="ECO:0000313" key="1">
    <source>
        <dbReference type="EMBL" id="KAJ8429195.1"/>
    </source>
</evidence>
<comment type="caution">
    <text evidence="1">The sequence shown here is derived from an EMBL/GenBank/DDBJ whole genome shotgun (WGS) entry which is preliminary data.</text>
</comment>
<proteinExistence type="predicted"/>
<gene>
    <name evidence="1" type="ORF">Cgig2_032935</name>
</gene>
<accession>A0A9Q1Q5C5</accession>